<accession>A0A1J5JQN6</accession>
<organism evidence="1 2">
    <name type="scientific">Neomoorella thermoacetica</name>
    <name type="common">Clostridium thermoaceticum</name>
    <dbReference type="NCBI Taxonomy" id="1525"/>
    <lineage>
        <taxon>Bacteria</taxon>
        <taxon>Bacillati</taxon>
        <taxon>Bacillota</taxon>
        <taxon>Clostridia</taxon>
        <taxon>Neomoorellales</taxon>
        <taxon>Neomoorellaceae</taxon>
        <taxon>Neomoorella</taxon>
    </lineage>
</organism>
<dbReference type="EMBL" id="MIHH01000027">
    <property type="protein sequence ID" value="OIQ07776.1"/>
    <property type="molecule type" value="Genomic_DNA"/>
</dbReference>
<proteinExistence type="predicted"/>
<dbReference type="AlphaFoldDB" id="A0A1J5JQN6"/>
<dbReference type="RefSeq" id="WP_071521545.1">
    <property type="nucleotide sequence ID" value="NZ_MIHH01000027.1"/>
</dbReference>
<evidence type="ECO:0008006" key="3">
    <source>
        <dbReference type="Google" id="ProtNLM"/>
    </source>
</evidence>
<protein>
    <recommendedName>
        <fullName evidence="3">CRISPR-associated protein Csc1</fullName>
    </recommendedName>
</protein>
<sequence>MLVYELEITLQERVFFASREIDKFFLTEPVIGNYALAYAFNLVTAPYRVGDVKNEEPVYKVDLTSLNRRGIYLTPATPLQKPVLVVERFNALTDSYWYQMSPNVVVGDLAYKLDKELKRRPANFPQEGYLRLLDRGNRLGMFLCSREEVDIPPYIRLGKFNSKARVKIVQQWENPPRMYREDVPIDYYLNPLDIPASSRVKLFDLLSVPPVPLIKNIVLSGEFYQLAKGKCLPAGMAFGGLEECAP</sequence>
<gene>
    <name evidence="1" type="ORF">MOOR_26150</name>
</gene>
<dbReference type="Proteomes" id="UP000182743">
    <property type="component" value="Unassembled WGS sequence"/>
</dbReference>
<dbReference type="InterPro" id="IPR017576">
    <property type="entry name" value="CRISPR-assoc_prot_Csc1"/>
</dbReference>
<dbReference type="Pfam" id="PF26241">
    <property type="entry name" value="Cas_Csc1"/>
    <property type="match status" value="1"/>
</dbReference>
<name>A0A1J5JQN6_NEOTH</name>
<comment type="caution">
    <text evidence="1">The sequence shown here is derived from an EMBL/GenBank/DDBJ whole genome shotgun (WGS) entry which is preliminary data.</text>
</comment>
<evidence type="ECO:0000313" key="1">
    <source>
        <dbReference type="EMBL" id="OIQ07776.1"/>
    </source>
</evidence>
<evidence type="ECO:0000313" key="2">
    <source>
        <dbReference type="Proteomes" id="UP000182743"/>
    </source>
</evidence>
<reference evidence="1 2" key="1">
    <citation type="submission" date="2016-08" db="EMBL/GenBank/DDBJ databases">
        <title>Genome-based comparison of Moorella thermoacetic strains.</title>
        <authorList>
            <person name="Poehlein A."/>
            <person name="Bengelsdorf F.R."/>
            <person name="Esser C."/>
            <person name="Duerre P."/>
            <person name="Daniel R."/>
        </authorList>
    </citation>
    <scope>NUCLEOTIDE SEQUENCE [LARGE SCALE GENOMIC DNA]</scope>
    <source>
        <strain evidence="1 2">DSM 11768</strain>
    </source>
</reference>
<dbReference type="NCBIfam" id="TIGR03159">
    <property type="entry name" value="cas_Csc1"/>
    <property type="match status" value="1"/>
</dbReference>